<keyword evidence="1" id="KW-1133">Transmembrane helix</keyword>
<dbReference type="AlphaFoldDB" id="A0A8S1P2F6"/>
<feature type="transmembrane region" description="Helical" evidence="1">
    <location>
        <begin position="177"/>
        <end position="195"/>
    </location>
</feature>
<evidence type="ECO:0000256" key="1">
    <source>
        <dbReference type="SAM" id="Phobius"/>
    </source>
</evidence>
<gene>
    <name evidence="2" type="ORF">PPRIM_AZ9-3.1.T0990200</name>
</gene>
<organism evidence="2 3">
    <name type="scientific">Paramecium primaurelia</name>
    <dbReference type="NCBI Taxonomy" id="5886"/>
    <lineage>
        <taxon>Eukaryota</taxon>
        <taxon>Sar</taxon>
        <taxon>Alveolata</taxon>
        <taxon>Ciliophora</taxon>
        <taxon>Intramacronucleata</taxon>
        <taxon>Oligohymenophorea</taxon>
        <taxon>Peniculida</taxon>
        <taxon>Parameciidae</taxon>
        <taxon>Paramecium</taxon>
    </lineage>
</organism>
<keyword evidence="3" id="KW-1185">Reference proteome</keyword>
<protein>
    <recommendedName>
        <fullName evidence="4">Transmembrane protein</fullName>
    </recommendedName>
</protein>
<keyword evidence="1" id="KW-0472">Membrane</keyword>
<proteinExistence type="predicted"/>
<dbReference type="OMA" id="RIPMECY"/>
<accession>A0A8S1P2F6</accession>
<feature type="transmembrane region" description="Helical" evidence="1">
    <location>
        <begin position="142"/>
        <end position="165"/>
    </location>
</feature>
<evidence type="ECO:0000313" key="2">
    <source>
        <dbReference type="EMBL" id="CAD8095884.1"/>
    </source>
</evidence>
<keyword evidence="1" id="KW-0812">Transmembrane</keyword>
<evidence type="ECO:0008006" key="4">
    <source>
        <dbReference type="Google" id="ProtNLM"/>
    </source>
</evidence>
<evidence type="ECO:0000313" key="3">
    <source>
        <dbReference type="Proteomes" id="UP000688137"/>
    </source>
</evidence>
<name>A0A8S1P2F6_PARPR</name>
<reference evidence="2" key="1">
    <citation type="submission" date="2021-01" db="EMBL/GenBank/DDBJ databases">
        <authorList>
            <consortium name="Genoscope - CEA"/>
            <person name="William W."/>
        </authorList>
    </citation>
    <scope>NUCLEOTIDE SEQUENCE</scope>
</reference>
<comment type="caution">
    <text evidence="2">The sequence shown here is derived from an EMBL/GenBank/DDBJ whole genome shotgun (WGS) entry which is preliminary data.</text>
</comment>
<feature type="transmembrane region" description="Helical" evidence="1">
    <location>
        <begin position="41"/>
        <end position="65"/>
    </location>
</feature>
<dbReference type="Proteomes" id="UP000688137">
    <property type="component" value="Unassembled WGS sequence"/>
</dbReference>
<feature type="transmembrane region" description="Helical" evidence="1">
    <location>
        <begin position="77"/>
        <end position="101"/>
    </location>
</feature>
<sequence length="255" mass="30368">MIKDSESVNEIIEKINKGSSVPIQKLQPNFRKKKVATKYQFSSIAKFAIVIQSIFLLFGSLYLASQKVIYRIPMECYLIYNHSLCKIILTGMYVIVFLRIIRNMIKLYKKKEKQSKYFFHSYIFNCDITIQTFRYYLGIKTYIILLFAMQFVIENYLLITVTQIWSNQINENSGTYFMISILMQILIFDITYEYFMIYSGRYGVADCKRSSIVISKQNIFDAICKLKLLSFCYKFYKQTKENYYIYTRKKGIPLF</sequence>
<dbReference type="EMBL" id="CAJJDM010000102">
    <property type="protein sequence ID" value="CAD8095884.1"/>
    <property type="molecule type" value="Genomic_DNA"/>
</dbReference>